<feature type="domain" description="4-oxalocrotonate tautomerase-like" evidence="3">
    <location>
        <begin position="2"/>
        <end position="58"/>
    </location>
</feature>
<dbReference type="InterPro" id="IPR004370">
    <property type="entry name" value="4-OT-like_dom"/>
</dbReference>
<dbReference type="Pfam" id="PF01361">
    <property type="entry name" value="Tautomerase"/>
    <property type="match status" value="1"/>
</dbReference>
<comment type="similarity">
    <text evidence="1">Belongs to the 4-oxalocrotonate tautomerase family.</text>
</comment>
<dbReference type="EMBL" id="QWVT01000008">
    <property type="protein sequence ID" value="RID87746.1"/>
    <property type="molecule type" value="Genomic_DNA"/>
</dbReference>
<keyword evidence="2" id="KW-0413">Isomerase</keyword>
<comment type="caution">
    <text evidence="4">The sequence shown here is derived from an EMBL/GenBank/DDBJ whole genome shotgun (WGS) entry which is preliminary data.</text>
</comment>
<protein>
    <submittedName>
        <fullName evidence="4">4-oxalocrotonate tautomerase</fullName>
    </submittedName>
</protein>
<dbReference type="NCBIfam" id="NF002524">
    <property type="entry name" value="PRK01964.1"/>
    <property type="match status" value="1"/>
</dbReference>
<evidence type="ECO:0000256" key="1">
    <source>
        <dbReference type="ARBA" id="ARBA00006723"/>
    </source>
</evidence>
<dbReference type="AlphaFoldDB" id="A0A398BJX1"/>
<dbReference type="GO" id="GO:0016853">
    <property type="term" value="F:isomerase activity"/>
    <property type="evidence" value="ECO:0007669"/>
    <property type="project" value="UniProtKB-KW"/>
</dbReference>
<accession>A0A398BJX1</accession>
<dbReference type="Gene3D" id="3.30.429.10">
    <property type="entry name" value="Macrophage Migration Inhibitory Factor"/>
    <property type="match status" value="1"/>
</dbReference>
<dbReference type="PANTHER" id="PTHR35530">
    <property type="entry name" value="TAUTOMERASE-RELATED"/>
    <property type="match status" value="1"/>
</dbReference>
<evidence type="ECO:0000259" key="3">
    <source>
        <dbReference type="Pfam" id="PF01361"/>
    </source>
</evidence>
<evidence type="ECO:0000313" key="4">
    <source>
        <dbReference type="EMBL" id="RID87746.1"/>
    </source>
</evidence>
<reference evidence="4 5" key="1">
    <citation type="submission" date="2018-08" db="EMBL/GenBank/DDBJ databases">
        <title>Bacillus jemisoniae sp. nov., Bacillus chryseoplanitiae sp. nov., Bacillus resnikiae sp. nov., and Bacillus frankliniae sp. nov., isolated from Viking spacecraft and associated surfaces.</title>
        <authorList>
            <person name="Seuylemezian A."/>
            <person name="Vaishampayan P."/>
        </authorList>
    </citation>
    <scope>NUCLEOTIDE SEQUENCE [LARGE SCALE GENOMIC DNA]</scope>
    <source>
        <strain evidence="4 5">JJ-247</strain>
    </source>
</reference>
<proteinExistence type="inferred from homology"/>
<dbReference type="InterPro" id="IPR014347">
    <property type="entry name" value="Tautomerase/MIF_sf"/>
</dbReference>
<dbReference type="RefSeq" id="WP_119111318.1">
    <property type="nucleotide sequence ID" value="NZ_CBCSEO010000001.1"/>
</dbReference>
<organism evidence="4 5">
    <name type="scientific">Mesobacillus zeae</name>
    <dbReference type="NCBI Taxonomy" id="1917180"/>
    <lineage>
        <taxon>Bacteria</taxon>
        <taxon>Bacillati</taxon>
        <taxon>Bacillota</taxon>
        <taxon>Bacilli</taxon>
        <taxon>Bacillales</taxon>
        <taxon>Bacillaceae</taxon>
        <taxon>Mesobacillus</taxon>
    </lineage>
</organism>
<evidence type="ECO:0000313" key="5">
    <source>
        <dbReference type="Proteomes" id="UP000265816"/>
    </source>
</evidence>
<dbReference type="SUPFAM" id="SSF55331">
    <property type="entry name" value="Tautomerase/MIF"/>
    <property type="match status" value="1"/>
</dbReference>
<gene>
    <name evidence="4" type="ORF">D1970_02560</name>
</gene>
<name>A0A398BJX1_9BACI</name>
<dbReference type="OrthoDB" id="9804765at2"/>
<sequence length="66" mass="7399">MPIIQIQILEGRSSKAIRELISEITEATVKALDVQPEQVRIIVQPVPKQYWGVGGGTKEEAERDRV</sequence>
<evidence type="ECO:0000256" key="2">
    <source>
        <dbReference type="ARBA" id="ARBA00023235"/>
    </source>
</evidence>
<dbReference type="Proteomes" id="UP000265816">
    <property type="component" value="Unassembled WGS sequence"/>
</dbReference>
<dbReference type="PANTHER" id="PTHR35530:SF1">
    <property type="entry name" value="2-HYDROXYMUCONATE TAUTOMERASE"/>
    <property type="match status" value="1"/>
</dbReference>
<keyword evidence="5" id="KW-1185">Reference proteome</keyword>